<accession>A0A1M5E392</accession>
<dbReference type="OrthoDB" id="9791262at2"/>
<evidence type="ECO:0000313" key="3">
    <source>
        <dbReference type="Proteomes" id="UP000184144"/>
    </source>
</evidence>
<dbReference type="GO" id="GO:0016706">
    <property type="term" value="F:2-oxoglutarate-dependent dioxygenase activity"/>
    <property type="evidence" value="ECO:0007669"/>
    <property type="project" value="UniProtKB-ARBA"/>
</dbReference>
<proteinExistence type="predicted"/>
<dbReference type="Pfam" id="PF05721">
    <property type="entry name" value="PhyH"/>
    <property type="match status" value="1"/>
</dbReference>
<dbReference type="AlphaFoldDB" id="A0A1M5E392"/>
<keyword evidence="2" id="KW-0223">Dioxygenase</keyword>
<dbReference type="Gene3D" id="2.60.120.620">
    <property type="entry name" value="q2cbj1_9rhob like domain"/>
    <property type="match status" value="1"/>
</dbReference>
<dbReference type="PANTHER" id="PTHR20883:SF48">
    <property type="entry name" value="ECTOINE DIOXYGENASE"/>
    <property type="match status" value="1"/>
</dbReference>
<reference evidence="3" key="1">
    <citation type="submission" date="2016-11" db="EMBL/GenBank/DDBJ databases">
        <authorList>
            <person name="Varghese N."/>
            <person name="Submissions S."/>
        </authorList>
    </citation>
    <scope>NUCLEOTIDE SEQUENCE [LARGE SCALE GENOMIC DNA]</scope>
    <source>
        <strain evidence="3">DSM 100566</strain>
    </source>
</reference>
<comment type="cofactor">
    <cofactor evidence="1">
        <name>Fe(2+)</name>
        <dbReference type="ChEBI" id="CHEBI:29033"/>
    </cofactor>
</comment>
<dbReference type="GO" id="GO:0005506">
    <property type="term" value="F:iron ion binding"/>
    <property type="evidence" value="ECO:0007669"/>
    <property type="project" value="UniProtKB-ARBA"/>
</dbReference>
<dbReference type="SUPFAM" id="SSF51197">
    <property type="entry name" value="Clavaminate synthase-like"/>
    <property type="match status" value="1"/>
</dbReference>
<evidence type="ECO:0000313" key="2">
    <source>
        <dbReference type="EMBL" id="SHF73655.1"/>
    </source>
</evidence>
<gene>
    <name evidence="2" type="ORF">SAMN05444273_1115</name>
</gene>
<keyword evidence="3" id="KW-1185">Reference proteome</keyword>
<keyword evidence="2" id="KW-0560">Oxidoreductase</keyword>
<dbReference type="EMBL" id="FQUV01000011">
    <property type="protein sequence ID" value="SHF73655.1"/>
    <property type="molecule type" value="Genomic_DNA"/>
</dbReference>
<evidence type="ECO:0000256" key="1">
    <source>
        <dbReference type="ARBA" id="ARBA00001954"/>
    </source>
</evidence>
<dbReference type="Proteomes" id="UP000184144">
    <property type="component" value="Unassembled WGS sequence"/>
</dbReference>
<dbReference type="PANTHER" id="PTHR20883">
    <property type="entry name" value="PHYTANOYL-COA DIOXYGENASE DOMAIN CONTAINING 1"/>
    <property type="match status" value="1"/>
</dbReference>
<protein>
    <submittedName>
        <fullName evidence="2">Phytanoyl-CoA dioxygenase (PhyH)</fullName>
    </submittedName>
</protein>
<name>A0A1M5E392_9RHOB</name>
<sequence>MSAQVVRKYSRVMTTDRKLKDEFEQYGRVWLRDAVSDADLKLLDQATADNTKAGQRLGSSSALDTVLSKNSSLLTSIQRLDPMAVPVRTVAFNKSEGANWGVPWHQDRVIAVNDKVEIEGYHNWTKKSGTWHCEPPEAILDSMLFVRVHLDESSESNGAMEISVGSHIGGIVPSAKAEETANAYPIEVCNAKRGDVLILKMLTLHRSKPATVQSGRRVLRIDLSSLALPPPMFWHAEKTETRL</sequence>
<organism evidence="2 3">
    <name type="scientific">Litoreibacter ascidiaceicola</name>
    <dbReference type="NCBI Taxonomy" id="1486859"/>
    <lineage>
        <taxon>Bacteria</taxon>
        <taxon>Pseudomonadati</taxon>
        <taxon>Pseudomonadota</taxon>
        <taxon>Alphaproteobacteria</taxon>
        <taxon>Rhodobacterales</taxon>
        <taxon>Roseobacteraceae</taxon>
        <taxon>Litoreibacter</taxon>
    </lineage>
</organism>
<dbReference type="InterPro" id="IPR008775">
    <property type="entry name" value="Phytyl_CoA_dOase-like"/>
</dbReference>
<dbReference type="STRING" id="1486859.SAMN05444273_1115"/>